<dbReference type="OrthoDB" id="10260857at2759"/>
<protein>
    <submittedName>
        <fullName evidence="1">Uncharacterized protein</fullName>
    </submittedName>
</protein>
<dbReference type="AlphaFoldDB" id="A0A2G9RAN9"/>
<reference evidence="2" key="1">
    <citation type="journal article" date="2017" name="Nat. Commun.">
        <title>The North American bullfrog draft genome provides insight into hormonal regulation of long noncoding RNA.</title>
        <authorList>
            <person name="Hammond S.A."/>
            <person name="Warren R.L."/>
            <person name="Vandervalk B.P."/>
            <person name="Kucuk E."/>
            <person name="Khan H."/>
            <person name="Gibb E.A."/>
            <person name="Pandoh P."/>
            <person name="Kirk H."/>
            <person name="Zhao Y."/>
            <person name="Jones M."/>
            <person name="Mungall A.J."/>
            <person name="Coope R."/>
            <person name="Pleasance S."/>
            <person name="Moore R.A."/>
            <person name="Holt R.A."/>
            <person name="Round J.M."/>
            <person name="Ohora S."/>
            <person name="Walle B.V."/>
            <person name="Veldhoen N."/>
            <person name="Helbing C.C."/>
            <person name="Birol I."/>
        </authorList>
    </citation>
    <scope>NUCLEOTIDE SEQUENCE [LARGE SCALE GENOMIC DNA]</scope>
</reference>
<accession>A0A2G9RAN9</accession>
<gene>
    <name evidence="1" type="ORF">AB205_0061110</name>
</gene>
<dbReference type="Proteomes" id="UP000228934">
    <property type="component" value="Unassembled WGS sequence"/>
</dbReference>
<dbReference type="EMBL" id="KV948362">
    <property type="protein sequence ID" value="PIO24914.1"/>
    <property type="molecule type" value="Genomic_DNA"/>
</dbReference>
<evidence type="ECO:0000313" key="2">
    <source>
        <dbReference type="Proteomes" id="UP000228934"/>
    </source>
</evidence>
<proteinExistence type="predicted"/>
<sequence>MLEPILESKRQALLDKYELLTQMKSTFEKKLQRQHELSEVFIFCIVSVLANLAKSRVLQSVYYC</sequence>
<name>A0A2G9RAN9_AQUCT</name>
<organism evidence="1 2">
    <name type="scientific">Aquarana catesbeiana</name>
    <name type="common">American bullfrog</name>
    <name type="synonym">Rana catesbeiana</name>
    <dbReference type="NCBI Taxonomy" id="8400"/>
    <lineage>
        <taxon>Eukaryota</taxon>
        <taxon>Metazoa</taxon>
        <taxon>Chordata</taxon>
        <taxon>Craniata</taxon>
        <taxon>Vertebrata</taxon>
        <taxon>Euteleostomi</taxon>
        <taxon>Amphibia</taxon>
        <taxon>Batrachia</taxon>
        <taxon>Anura</taxon>
        <taxon>Neobatrachia</taxon>
        <taxon>Ranoidea</taxon>
        <taxon>Ranidae</taxon>
        <taxon>Aquarana</taxon>
    </lineage>
</organism>
<keyword evidence="2" id="KW-1185">Reference proteome</keyword>
<evidence type="ECO:0000313" key="1">
    <source>
        <dbReference type="EMBL" id="PIO24914.1"/>
    </source>
</evidence>